<gene>
    <name evidence="2" type="ORF">SAY87_019416</name>
</gene>
<reference evidence="2 3" key="1">
    <citation type="journal article" date="2023" name="Hortic Res">
        <title>Pangenome of water caltrop reveals structural variations and asymmetric subgenome divergence after allopolyploidization.</title>
        <authorList>
            <person name="Zhang X."/>
            <person name="Chen Y."/>
            <person name="Wang L."/>
            <person name="Yuan Y."/>
            <person name="Fang M."/>
            <person name="Shi L."/>
            <person name="Lu R."/>
            <person name="Comes H.P."/>
            <person name="Ma Y."/>
            <person name="Chen Y."/>
            <person name="Huang G."/>
            <person name="Zhou Y."/>
            <person name="Zheng Z."/>
            <person name="Qiu Y."/>
        </authorList>
    </citation>
    <scope>NUCLEOTIDE SEQUENCE [LARGE SCALE GENOMIC DNA]</scope>
    <source>
        <tissue evidence="2">Roots</tissue>
    </source>
</reference>
<name>A0AAN7JZU6_9MYRT</name>
<evidence type="ECO:0000313" key="3">
    <source>
        <dbReference type="Proteomes" id="UP001345219"/>
    </source>
</evidence>
<feature type="compositionally biased region" description="Low complexity" evidence="1">
    <location>
        <begin position="70"/>
        <end position="79"/>
    </location>
</feature>
<dbReference type="Proteomes" id="UP001345219">
    <property type="component" value="Chromosome 15"/>
</dbReference>
<keyword evidence="3" id="KW-1185">Reference proteome</keyword>
<sequence>MGFLKLIFPARVSVRSITGPEKGEIYYINWRTGMKVEVDPKVSANYSELSYYDGDDDYGTSDYDSEESSSESSTASSCSSTAARASPQAAAAASKGTVLVVGGCKACLMYYMVPKQVDECPKCSGHLLHFDRSKNGSSL</sequence>
<feature type="region of interest" description="Disordered" evidence="1">
    <location>
        <begin position="52"/>
        <end position="79"/>
    </location>
</feature>
<evidence type="ECO:0000256" key="1">
    <source>
        <dbReference type="SAM" id="MobiDB-lite"/>
    </source>
</evidence>
<organism evidence="2 3">
    <name type="scientific">Trapa incisa</name>
    <dbReference type="NCBI Taxonomy" id="236973"/>
    <lineage>
        <taxon>Eukaryota</taxon>
        <taxon>Viridiplantae</taxon>
        <taxon>Streptophyta</taxon>
        <taxon>Embryophyta</taxon>
        <taxon>Tracheophyta</taxon>
        <taxon>Spermatophyta</taxon>
        <taxon>Magnoliopsida</taxon>
        <taxon>eudicotyledons</taxon>
        <taxon>Gunneridae</taxon>
        <taxon>Pentapetalae</taxon>
        <taxon>rosids</taxon>
        <taxon>malvids</taxon>
        <taxon>Myrtales</taxon>
        <taxon>Lythraceae</taxon>
        <taxon>Trapa</taxon>
    </lineage>
</organism>
<dbReference type="PANTHER" id="PTHR14791">
    <property type="entry name" value="BOMB/KIRA PROTEINS"/>
    <property type="match status" value="1"/>
</dbReference>
<feature type="compositionally biased region" description="Acidic residues" evidence="1">
    <location>
        <begin position="53"/>
        <end position="69"/>
    </location>
</feature>
<dbReference type="PANTHER" id="PTHR14791:SF29">
    <property type="entry name" value="PROTEIN KIBRA"/>
    <property type="match status" value="1"/>
</dbReference>
<accession>A0AAN7JZU6</accession>
<comment type="caution">
    <text evidence="2">The sequence shown here is derived from an EMBL/GenBank/DDBJ whole genome shotgun (WGS) entry which is preliminary data.</text>
</comment>
<dbReference type="InterPro" id="IPR051105">
    <property type="entry name" value="WWC/KIBRA_Hippo_Reg"/>
</dbReference>
<evidence type="ECO:0000313" key="2">
    <source>
        <dbReference type="EMBL" id="KAK4758115.1"/>
    </source>
</evidence>
<dbReference type="AlphaFoldDB" id="A0AAN7JZU6"/>
<dbReference type="EMBL" id="JAXIOK010000012">
    <property type="protein sequence ID" value="KAK4758115.1"/>
    <property type="molecule type" value="Genomic_DNA"/>
</dbReference>
<protein>
    <submittedName>
        <fullName evidence="2">Uncharacterized protein</fullName>
    </submittedName>
</protein>
<proteinExistence type="predicted"/>